<keyword evidence="2" id="KW-1185">Reference proteome</keyword>
<proteinExistence type="predicted"/>
<dbReference type="InterPro" id="IPR010106">
    <property type="entry name" value="RpnA"/>
</dbReference>
<evidence type="ECO:0000313" key="2">
    <source>
        <dbReference type="Proteomes" id="UP001652461"/>
    </source>
</evidence>
<dbReference type="EMBL" id="JAOQKC010000002">
    <property type="protein sequence ID" value="MCU6695618.1"/>
    <property type="molecule type" value="Genomic_DNA"/>
</dbReference>
<comment type="caution">
    <text evidence="1">The sequence shown here is derived from an EMBL/GenBank/DDBJ whole genome shotgun (WGS) entry which is preliminary data.</text>
</comment>
<name>A0ABT2RTJ1_9FIRM</name>
<dbReference type="Proteomes" id="UP001652461">
    <property type="component" value="Unassembled WGS sequence"/>
</dbReference>
<evidence type="ECO:0000313" key="1">
    <source>
        <dbReference type="EMBL" id="MCU6695618.1"/>
    </source>
</evidence>
<dbReference type="RefSeq" id="WP_158361856.1">
    <property type="nucleotide sequence ID" value="NZ_JAOQKC010000002.1"/>
</dbReference>
<sequence length="276" mass="32081">MEINWEELSISNDFIFGKVMQNAKLCKELLEIILGIKIDRVEYPEPQKSIDVGVDAKSVRLDVYVQDGKNSVYDIEMQTTDGPELPKRSRYYQGAIDVGMTDKGTFYKDLKRSYIIFICTFDPFGRDRCVYTFTERCQEEPDLELGDDTYKIFLNATGQTDGMSEELTDFLEYVAGKEPKTSAVKRLDEEVQQAKRNKEWRREFMTLLMRDEENVRKGMEKGIVVGEKRGMETGIRAMVEMCQEDGRSLDSTSVRIKEKFSMSPEDAIRYVKKFWK</sequence>
<dbReference type="Pfam" id="PF12784">
    <property type="entry name" value="PDDEXK_2"/>
    <property type="match status" value="1"/>
</dbReference>
<dbReference type="NCBIfam" id="TIGR01784">
    <property type="entry name" value="T_den_put_tspse"/>
    <property type="match status" value="1"/>
</dbReference>
<protein>
    <submittedName>
        <fullName evidence="1">Rpn family recombination-promoting nuclease/putative transposase</fullName>
    </submittedName>
</protein>
<accession>A0ABT2RTJ1</accession>
<organism evidence="1 2">
    <name type="scientific">Laedolimicola ammoniilytica</name>
    <dbReference type="NCBI Taxonomy" id="2981771"/>
    <lineage>
        <taxon>Bacteria</taxon>
        <taxon>Bacillati</taxon>
        <taxon>Bacillota</taxon>
        <taxon>Clostridia</taxon>
        <taxon>Lachnospirales</taxon>
        <taxon>Lachnospiraceae</taxon>
        <taxon>Laedolimicola</taxon>
    </lineage>
</organism>
<gene>
    <name evidence="1" type="ORF">OCV63_01740</name>
</gene>
<reference evidence="1 2" key="1">
    <citation type="journal article" date="2021" name="ISME Commun">
        <title>Automated analysis of genomic sequences facilitates high-throughput and comprehensive description of bacteria.</title>
        <authorList>
            <person name="Hitch T.C.A."/>
        </authorList>
    </citation>
    <scope>NUCLEOTIDE SEQUENCE [LARGE SCALE GENOMIC DNA]</scope>
    <source>
        <strain evidence="1 2">Sanger_04</strain>
    </source>
</reference>